<name>A0ABD0JBH5_9CAEN</name>
<organism evidence="2 3">
    <name type="scientific">Batillaria attramentaria</name>
    <dbReference type="NCBI Taxonomy" id="370345"/>
    <lineage>
        <taxon>Eukaryota</taxon>
        <taxon>Metazoa</taxon>
        <taxon>Spiralia</taxon>
        <taxon>Lophotrochozoa</taxon>
        <taxon>Mollusca</taxon>
        <taxon>Gastropoda</taxon>
        <taxon>Caenogastropoda</taxon>
        <taxon>Sorbeoconcha</taxon>
        <taxon>Cerithioidea</taxon>
        <taxon>Batillariidae</taxon>
        <taxon>Batillaria</taxon>
    </lineage>
</organism>
<comment type="caution">
    <text evidence="2">The sequence shown here is derived from an EMBL/GenBank/DDBJ whole genome shotgun (WGS) entry which is preliminary data.</text>
</comment>
<reference evidence="2 3" key="1">
    <citation type="journal article" date="2023" name="Sci. Data">
        <title>Genome assembly of the Korean intertidal mud-creeper Batillaria attramentaria.</title>
        <authorList>
            <person name="Patra A.K."/>
            <person name="Ho P.T."/>
            <person name="Jun S."/>
            <person name="Lee S.J."/>
            <person name="Kim Y."/>
            <person name="Won Y.J."/>
        </authorList>
    </citation>
    <scope>NUCLEOTIDE SEQUENCE [LARGE SCALE GENOMIC DNA]</scope>
    <source>
        <strain evidence="2">Wonlab-2016</strain>
    </source>
</reference>
<accession>A0ABD0JBH5</accession>
<protein>
    <submittedName>
        <fullName evidence="2">Uncharacterized protein</fullName>
    </submittedName>
</protein>
<dbReference type="Proteomes" id="UP001519460">
    <property type="component" value="Unassembled WGS sequence"/>
</dbReference>
<proteinExistence type="predicted"/>
<evidence type="ECO:0000313" key="2">
    <source>
        <dbReference type="EMBL" id="KAK7469574.1"/>
    </source>
</evidence>
<feature type="region of interest" description="Disordered" evidence="1">
    <location>
        <begin position="83"/>
        <end position="106"/>
    </location>
</feature>
<dbReference type="AlphaFoldDB" id="A0ABD0JBH5"/>
<dbReference type="EMBL" id="JACVVK020000512">
    <property type="protein sequence ID" value="KAK7469574.1"/>
    <property type="molecule type" value="Genomic_DNA"/>
</dbReference>
<feature type="compositionally biased region" description="Polar residues" evidence="1">
    <location>
        <begin position="90"/>
        <end position="106"/>
    </location>
</feature>
<gene>
    <name evidence="2" type="ORF">BaRGS_00036422</name>
</gene>
<sequence length="106" mass="11433">MTTSPSAPLRDKRTHVPHGRATFVQPTITLLQSLQLPSASIVAVLGLSEPTPNGTLRPWLLTIHNSPSCPCENRLSTITARHHDNAERLPSQSSTLADDNCVSSIT</sequence>
<evidence type="ECO:0000313" key="3">
    <source>
        <dbReference type="Proteomes" id="UP001519460"/>
    </source>
</evidence>
<keyword evidence="3" id="KW-1185">Reference proteome</keyword>
<evidence type="ECO:0000256" key="1">
    <source>
        <dbReference type="SAM" id="MobiDB-lite"/>
    </source>
</evidence>